<dbReference type="CDD" id="cd22404">
    <property type="entry name" value="KH-I_MASK"/>
    <property type="match status" value="1"/>
</dbReference>
<dbReference type="PANTHER" id="PTHR23206">
    <property type="entry name" value="MASK PROTEIN"/>
    <property type="match status" value="1"/>
</dbReference>
<feature type="repeat" description="ANK" evidence="4">
    <location>
        <begin position="395"/>
        <end position="427"/>
    </location>
</feature>
<evidence type="ECO:0000313" key="8">
    <source>
        <dbReference type="Proteomes" id="UP000695022"/>
    </source>
</evidence>
<evidence type="ECO:0000256" key="6">
    <source>
        <dbReference type="SAM" id="MobiDB-lite"/>
    </source>
</evidence>
<dbReference type="PANTHER" id="PTHR23206:SF8">
    <property type="entry name" value="ANKYRIN REPEAT AND KH DOMAIN-CONTAINING 1"/>
    <property type="match status" value="1"/>
</dbReference>
<dbReference type="PROSITE" id="PS50088">
    <property type="entry name" value="ANK_REPEAT"/>
    <property type="match status" value="10"/>
</dbReference>
<dbReference type="Pfam" id="PF12796">
    <property type="entry name" value="Ank_2"/>
    <property type="match status" value="5"/>
</dbReference>
<feature type="non-terminal residue" evidence="9">
    <location>
        <position position="1162"/>
    </location>
</feature>
<dbReference type="InterPro" id="IPR051631">
    <property type="entry name" value="Ankyrin-KH/SAM_domain"/>
</dbReference>
<dbReference type="Proteomes" id="UP000695022">
    <property type="component" value="Unplaced"/>
</dbReference>
<feature type="compositionally biased region" description="Low complexity" evidence="6">
    <location>
        <begin position="838"/>
        <end position="853"/>
    </location>
</feature>
<feature type="region of interest" description="Disordered" evidence="6">
    <location>
        <begin position="745"/>
        <end position="803"/>
    </location>
</feature>
<evidence type="ECO:0000313" key="9">
    <source>
        <dbReference type="RefSeq" id="XP_014672632.1"/>
    </source>
</evidence>
<dbReference type="InterPro" id="IPR047373">
    <property type="entry name" value="KH-I_MASK"/>
</dbReference>
<dbReference type="PROSITE" id="PS50084">
    <property type="entry name" value="KH_TYPE_1"/>
    <property type="match status" value="1"/>
</dbReference>
<feature type="compositionally biased region" description="Gly residues" evidence="6">
    <location>
        <begin position="997"/>
        <end position="1006"/>
    </location>
</feature>
<feature type="repeat" description="ANK" evidence="4">
    <location>
        <begin position="596"/>
        <end position="628"/>
    </location>
</feature>
<gene>
    <name evidence="9" type="primary">LOC106813091</name>
</gene>
<name>A0ABM1EKB1_PRICU</name>
<dbReference type="InterPro" id="IPR004087">
    <property type="entry name" value="KH_dom"/>
</dbReference>
<feature type="repeat" description="ANK" evidence="4">
    <location>
        <begin position="154"/>
        <end position="186"/>
    </location>
</feature>
<feature type="repeat" description="ANK" evidence="4">
    <location>
        <begin position="254"/>
        <end position="286"/>
    </location>
</feature>
<dbReference type="InterPro" id="IPR002110">
    <property type="entry name" value="Ankyrin_rpt"/>
</dbReference>
<evidence type="ECO:0000256" key="4">
    <source>
        <dbReference type="PROSITE-ProRule" id="PRU00023"/>
    </source>
</evidence>
<dbReference type="InterPro" id="IPR036770">
    <property type="entry name" value="Ankyrin_rpt-contain_sf"/>
</dbReference>
<dbReference type="SUPFAM" id="SSF54791">
    <property type="entry name" value="Eukaryotic type KH-domain (KH-domain type I)"/>
    <property type="match status" value="1"/>
</dbReference>
<accession>A0ABM1EKB1</accession>
<dbReference type="Gene3D" id="1.25.40.20">
    <property type="entry name" value="Ankyrin repeat-containing domain"/>
    <property type="match status" value="4"/>
</dbReference>
<feature type="compositionally biased region" description="Basic and acidic residues" evidence="6">
    <location>
        <begin position="1"/>
        <end position="12"/>
    </location>
</feature>
<feature type="domain" description="K Homology" evidence="7">
    <location>
        <begin position="1086"/>
        <end position="1155"/>
    </location>
</feature>
<organism evidence="8 9">
    <name type="scientific">Priapulus caudatus</name>
    <name type="common">Priapulid worm</name>
    <dbReference type="NCBI Taxonomy" id="37621"/>
    <lineage>
        <taxon>Eukaryota</taxon>
        <taxon>Metazoa</taxon>
        <taxon>Ecdysozoa</taxon>
        <taxon>Scalidophora</taxon>
        <taxon>Priapulida</taxon>
        <taxon>Priapulimorpha</taxon>
        <taxon>Priapulimorphida</taxon>
        <taxon>Priapulidae</taxon>
        <taxon>Priapulus</taxon>
    </lineage>
</organism>
<keyword evidence="2 4" id="KW-0040">ANK repeat</keyword>
<evidence type="ECO:0000256" key="1">
    <source>
        <dbReference type="ARBA" id="ARBA00022737"/>
    </source>
</evidence>
<protein>
    <submittedName>
        <fullName evidence="9">Ankyrin repeat domain-containing protein 17-like</fullName>
    </submittedName>
</protein>
<feature type="repeat" description="ANK" evidence="4">
    <location>
        <begin position="629"/>
        <end position="661"/>
    </location>
</feature>
<feature type="repeat" description="ANK" evidence="4">
    <location>
        <begin position="528"/>
        <end position="560"/>
    </location>
</feature>
<evidence type="ECO:0000256" key="5">
    <source>
        <dbReference type="PROSITE-ProRule" id="PRU00117"/>
    </source>
</evidence>
<feature type="repeat" description="ANK" evidence="4">
    <location>
        <begin position="561"/>
        <end position="593"/>
    </location>
</feature>
<keyword evidence="8" id="KW-1185">Reference proteome</keyword>
<keyword evidence="5" id="KW-0694">RNA-binding</keyword>
<dbReference type="Gene3D" id="3.30.1370.10">
    <property type="entry name" value="K Homology domain, type 1"/>
    <property type="match status" value="1"/>
</dbReference>
<feature type="region of interest" description="Disordered" evidence="6">
    <location>
        <begin position="978"/>
        <end position="1011"/>
    </location>
</feature>
<dbReference type="InterPro" id="IPR004088">
    <property type="entry name" value="KH_dom_type_1"/>
</dbReference>
<evidence type="ECO:0000256" key="3">
    <source>
        <dbReference type="ARBA" id="ARBA00023054"/>
    </source>
</evidence>
<dbReference type="SUPFAM" id="SSF48403">
    <property type="entry name" value="Ankyrin repeat"/>
    <property type="match status" value="2"/>
</dbReference>
<feature type="repeat" description="ANK" evidence="4">
    <location>
        <begin position="187"/>
        <end position="219"/>
    </location>
</feature>
<feature type="repeat" description="ANK" evidence="4">
    <location>
        <begin position="220"/>
        <end position="252"/>
    </location>
</feature>
<dbReference type="PRINTS" id="PR01415">
    <property type="entry name" value="ANKYRIN"/>
</dbReference>
<dbReference type="Pfam" id="PF00023">
    <property type="entry name" value="Ank"/>
    <property type="match status" value="1"/>
</dbReference>
<dbReference type="InterPro" id="IPR036612">
    <property type="entry name" value="KH_dom_type_1_sf"/>
</dbReference>
<feature type="compositionally biased region" description="Basic residues" evidence="6">
    <location>
        <begin position="752"/>
        <end position="767"/>
    </location>
</feature>
<dbReference type="SMART" id="SM00248">
    <property type="entry name" value="ANK"/>
    <property type="match status" value="13"/>
</dbReference>
<feature type="compositionally biased region" description="Basic and acidic residues" evidence="6">
    <location>
        <begin position="768"/>
        <end position="803"/>
    </location>
</feature>
<feature type="compositionally biased region" description="Basic and acidic residues" evidence="6">
    <location>
        <begin position="929"/>
        <end position="954"/>
    </location>
</feature>
<dbReference type="PROSITE" id="PS50297">
    <property type="entry name" value="ANK_REP_REGION"/>
    <property type="match status" value="9"/>
</dbReference>
<dbReference type="SMART" id="SM00322">
    <property type="entry name" value="KH"/>
    <property type="match status" value="1"/>
</dbReference>
<keyword evidence="1" id="KW-0677">Repeat</keyword>
<evidence type="ECO:0000259" key="7">
    <source>
        <dbReference type="SMART" id="SM00322"/>
    </source>
</evidence>
<reference evidence="9" key="1">
    <citation type="submission" date="2025-08" db="UniProtKB">
        <authorList>
            <consortium name="RefSeq"/>
        </authorList>
    </citation>
    <scope>IDENTIFICATION</scope>
</reference>
<feature type="region of interest" description="Disordered" evidence="6">
    <location>
        <begin position="823"/>
        <end position="954"/>
    </location>
</feature>
<feature type="region of interest" description="Disordered" evidence="6">
    <location>
        <begin position="1"/>
        <end position="55"/>
    </location>
</feature>
<keyword evidence="3" id="KW-0175">Coiled coil</keyword>
<feature type="compositionally biased region" description="Polar residues" evidence="6">
    <location>
        <begin position="13"/>
        <end position="33"/>
    </location>
</feature>
<dbReference type="GeneID" id="106813091"/>
<evidence type="ECO:0000256" key="2">
    <source>
        <dbReference type="ARBA" id="ARBA00023043"/>
    </source>
</evidence>
<dbReference type="RefSeq" id="XP_014672632.1">
    <property type="nucleotide sequence ID" value="XM_014817146.1"/>
</dbReference>
<dbReference type="Pfam" id="PF00013">
    <property type="entry name" value="KH_1"/>
    <property type="match status" value="1"/>
</dbReference>
<sequence>MQNARSPKELKSSTKASNLEVDQTSLNPKSSPLSGKPNIFNPIQQSLAGDFSGSEEEDVSDVESFILEQGDLDEDALLDAPKFILPAEAGDSPDLRGVDAETQARLEALLEAAGADINAQTEETQETALTLACCGGFLEVADFLIKAEADIELGASTPLMEAAQEGHLELVRYLLEAGANVRAQTATGDTALTYACENGHTDVAELLLQYGADIEHESEGGRTPLMKAARAGHLCTVQFLNSRGADVNKFTTNNDHTVLSLACAGGHLAVVELLLANGADPSHKLKVINPRQVIGRPETHLFFCLALSVVSDATVRCRGSIVANVMRARKTEEKFLGETALSLRETVLQSRIGKLTTVDGKAFTDPEVLRKLTSSVSCALDEAAAALTRMRAENPGFTPLILAATAGHAGVVQILLDNGADIEAGAFLETCCATEFAGAKSFRATIVLCCLSRVALEARPGNSNRLAASGGYVNIIKLLLQHAAEINSRTGSKLGISPLMLAAMNGHTAAVKLLLDMGSDINAQIETNRNTALTLACFQGRHEVVSLLVDRRANVEHRAKTGLTPLMEAASGGYVEVGRVLLDKGADVNAAPVPSSRDTALTIAADKGHYRFVELLLQRSAMVDVKNKKGNSPLWLACNGGHLDVVQLLVNAGADIDSQDNRKVSCLMAAFRKGHVKVVKWLVKHVTQFPSDTECMRYIATISDKELLKKCNQCMEIIVSAKVRQAEEANKNANSLLKELDLEKSREETKKAAKQRKKEKAKKKKKERAAEQAKIDEELEKQEMEENRKKEALQRENEERERRQQMLALEVAVTTATTTTTIGMTLADGRSSVTAGQNNANNKNAKNSKENLNTAKENQKNQSKDVLQQQQQQQRLEPADLQQPSKDKVRSQRELDRGRNASERGRTTMSSSKKKESAANGGGGMHAASRMEEEARRKQEKEEEKKRRTEELQDRVPRIALAAAPASSVAAATAYPPAAAPIGSKNKRKKLDTGQVNSGGGRGGGEAVDEFGKMPLGKVSLTKASKANAQSHANSMDSFDFLPLKGTTPNFSIYNSLAAPTKAGSLAMMTSPKRNQKREDGWKEVVRRSKKVSVPSAAVSRVIGKGGANITAIREASAANIDVDKQKGTGDRTITIKGSTDATRYAHQLITALIKDPDQELL</sequence>
<feature type="repeat" description="ANK" evidence="4">
    <location>
        <begin position="494"/>
        <end position="526"/>
    </location>
</feature>
<proteinExistence type="predicted"/>
<feature type="compositionally biased region" description="Basic and acidic residues" evidence="6">
    <location>
        <begin position="885"/>
        <end position="906"/>
    </location>
</feature>